<feature type="transmembrane region" description="Helical" evidence="8">
    <location>
        <begin position="38"/>
        <end position="61"/>
    </location>
</feature>
<dbReference type="EMBL" id="JADIMX010000074">
    <property type="protein sequence ID" value="MBO8434427.1"/>
    <property type="molecule type" value="Genomic_DNA"/>
</dbReference>
<comment type="caution">
    <text evidence="9">The sequence shown here is derived from an EMBL/GenBank/DDBJ whole genome shotgun (WGS) entry which is preliminary data.</text>
</comment>
<proteinExistence type="inferred from homology"/>
<dbReference type="Gene3D" id="1.10.1760.20">
    <property type="match status" value="1"/>
</dbReference>
<dbReference type="GO" id="GO:0005886">
    <property type="term" value="C:plasma membrane"/>
    <property type="evidence" value="ECO:0007669"/>
    <property type="project" value="UniProtKB-SubCell"/>
</dbReference>
<keyword evidence="4 8" id="KW-0812">Transmembrane</keyword>
<evidence type="ECO:0000256" key="3">
    <source>
        <dbReference type="ARBA" id="ARBA00022475"/>
    </source>
</evidence>
<comment type="subcellular location">
    <subcellularLocation>
        <location evidence="1">Cell membrane</location>
        <topology evidence="1">Multi-pass membrane protein</topology>
    </subcellularLocation>
</comment>
<dbReference type="PIRSF" id="PIRSF037497">
    <property type="entry name" value="MreD_Clostridium/Treponema_prd"/>
    <property type="match status" value="1"/>
</dbReference>
<sequence>MRARVLTTTIILILNLILQSTIFQHIRIADIMPNTSIIIIISYAILRGSTEGAIVGCFSGLLTDIFFGNSIGFYGFLGMMTGYLCGRSFHNLYRENYILPIMISATAVFIYESIVYFTGFLFNGNTNYIYFLVKLIVPEMVYTGIFSMIIYRLLFALNDWLEEKEKYRYRLF</sequence>
<gene>
    <name evidence="9" type="primary">mreD</name>
    <name evidence="9" type="ORF">IAC55_03785</name>
</gene>
<dbReference type="InterPro" id="IPR007227">
    <property type="entry name" value="Cell_shape_determining_MreD"/>
</dbReference>
<dbReference type="Pfam" id="PF04093">
    <property type="entry name" value="MreD"/>
    <property type="match status" value="1"/>
</dbReference>
<evidence type="ECO:0000313" key="9">
    <source>
        <dbReference type="EMBL" id="MBO8434427.1"/>
    </source>
</evidence>
<keyword evidence="5" id="KW-0133">Cell shape</keyword>
<keyword evidence="6 8" id="KW-1133">Transmembrane helix</keyword>
<dbReference type="NCBIfam" id="TIGR03426">
    <property type="entry name" value="shape_MreD"/>
    <property type="match status" value="1"/>
</dbReference>
<evidence type="ECO:0000313" key="10">
    <source>
        <dbReference type="Proteomes" id="UP000823611"/>
    </source>
</evidence>
<evidence type="ECO:0000256" key="6">
    <source>
        <dbReference type="ARBA" id="ARBA00022989"/>
    </source>
</evidence>
<protein>
    <submittedName>
        <fullName evidence="9">Rod shape-determining protein MreD</fullName>
    </submittedName>
</protein>
<evidence type="ECO:0000256" key="4">
    <source>
        <dbReference type="ARBA" id="ARBA00022692"/>
    </source>
</evidence>
<feature type="transmembrane region" description="Helical" evidence="8">
    <location>
        <begin position="128"/>
        <end position="154"/>
    </location>
</feature>
<evidence type="ECO:0000256" key="5">
    <source>
        <dbReference type="ARBA" id="ARBA00022960"/>
    </source>
</evidence>
<reference evidence="9" key="2">
    <citation type="journal article" date="2021" name="PeerJ">
        <title>Extensive microbial diversity within the chicken gut microbiome revealed by metagenomics and culture.</title>
        <authorList>
            <person name="Gilroy R."/>
            <person name="Ravi A."/>
            <person name="Getino M."/>
            <person name="Pursley I."/>
            <person name="Horton D.L."/>
            <person name="Alikhan N.F."/>
            <person name="Baker D."/>
            <person name="Gharbi K."/>
            <person name="Hall N."/>
            <person name="Watson M."/>
            <person name="Adriaenssens E.M."/>
            <person name="Foster-Nyarko E."/>
            <person name="Jarju S."/>
            <person name="Secka A."/>
            <person name="Antonio M."/>
            <person name="Oren A."/>
            <person name="Chaudhuri R.R."/>
            <person name="La Ragione R."/>
            <person name="Hildebrand F."/>
            <person name="Pallen M.J."/>
        </authorList>
    </citation>
    <scope>NUCLEOTIDE SEQUENCE</scope>
    <source>
        <strain evidence="9">F6-4510</strain>
    </source>
</reference>
<evidence type="ECO:0000256" key="1">
    <source>
        <dbReference type="ARBA" id="ARBA00004651"/>
    </source>
</evidence>
<evidence type="ECO:0000256" key="2">
    <source>
        <dbReference type="ARBA" id="ARBA00007776"/>
    </source>
</evidence>
<keyword evidence="3" id="KW-1003">Cell membrane</keyword>
<dbReference type="GO" id="GO:0008360">
    <property type="term" value="P:regulation of cell shape"/>
    <property type="evidence" value="ECO:0007669"/>
    <property type="project" value="UniProtKB-KW"/>
</dbReference>
<keyword evidence="7 8" id="KW-0472">Membrane</keyword>
<organism evidence="9 10">
    <name type="scientific">Candidatus Fimicola merdigallinarum</name>
    <dbReference type="NCBI Taxonomy" id="2840819"/>
    <lineage>
        <taxon>Bacteria</taxon>
        <taxon>Bacillati</taxon>
        <taxon>Bacillota</taxon>
        <taxon>Clostridia</taxon>
        <taxon>Lachnospirales</taxon>
        <taxon>Lachnospiraceae</taxon>
        <taxon>Lachnospiraceae incertae sedis</taxon>
        <taxon>Candidatus Fimicola</taxon>
    </lineage>
</organism>
<accession>A0A9D9DWU6</accession>
<comment type="similarity">
    <text evidence="2">Belongs to the MreD family.</text>
</comment>
<reference evidence="9" key="1">
    <citation type="submission" date="2020-10" db="EMBL/GenBank/DDBJ databases">
        <authorList>
            <person name="Gilroy R."/>
        </authorList>
    </citation>
    <scope>NUCLEOTIDE SEQUENCE</scope>
    <source>
        <strain evidence="9">F6-4510</strain>
    </source>
</reference>
<feature type="transmembrane region" description="Helical" evidence="8">
    <location>
        <begin position="6"/>
        <end position="26"/>
    </location>
</feature>
<feature type="transmembrane region" description="Helical" evidence="8">
    <location>
        <begin position="97"/>
        <end position="122"/>
    </location>
</feature>
<name>A0A9D9DWU6_9FIRM</name>
<dbReference type="Proteomes" id="UP000823611">
    <property type="component" value="Unassembled WGS sequence"/>
</dbReference>
<evidence type="ECO:0000256" key="8">
    <source>
        <dbReference type="SAM" id="Phobius"/>
    </source>
</evidence>
<feature type="transmembrane region" description="Helical" evidence="8">
    <location>
        <begin position="67"/>
        <end position="85"/>
    </location>
</feature>
<evidence type="ECO:0000256" key="7">
    <source>
        <dbReference type="ARBA" id="ARBA00023136"/>
    </source>
</evidence>
<dbReference type="AlphaFoldDB" id="A0A9D9DWU6"/>
<dbReference type="InterPro" id="IPR017225">
    <property type="entry name" value="Cell_shape_determin_MreD_prd"/>
</dbReference>